<gene>
    <name evidence="2" type="ordered locus">Trebr_2054</name>
</gene>
<keyword evidence="3" id="KW-1185">Reference proteome</keyword>
<dbReference type="eggNOG" id="COG2327">
    <property type="taxonomic scope" value="Bacteria"/>
</dbReference>
<dbReference type="AlphaFoldDB" id="F4LK07"/>
<dbReference type="STRING" id="906968.Trebr_2054"/>
<dbReference type="RefSeq" id="WP_013759172.1">
    <property type="nucleotide sequence ID" value="NC_015500.1"/>
</dbReference>
<feature type="domain" description="Polysaccharide pyruvyl transferase" evidence="1">
    <location>
        <begin position="15"/>
        <end position="321"/>
    </location>
</feature>
<organism evidence="2 3">
    <name type="scientific">Treponema brennaborense (strain DSM 12168 / CIP 105900 / DD5/3)</name>
    <dbReference type="NCBI Taxonomy" id="906968"/>
    <lineage>
        <taxon>Bacteria</taxon>
        <taxon>Pseudomonadati</taxon>
        <taxon>Spirochaetota</taxon>
        <taxon>Spirochaetia</taxon>
        <taxon>Spirochaetales</taxon>
        <taxon>Treponemataceae</taxon>
        <taxon>Treponema</taxon>
    </lineage>
</organism>
<dbReference type="KEGG" id="tbe:Trebr_2054"/>
<dbReference type="InterPro" id="IPR007345">
    <property type="entry name" value="Polysacch_pyruvyl_Trfase"/>
</dbReference>
<accession>F4LK07</accession>
<evidence type="ECO:0000259" key="1">
    <source>
        <dbReference type="Pfam" id="PF04230"/>
    </source>
</evidence>
<dbReference type="HOGENOM" id="CLU_025617_1_0_12"/>
<dbReference type="EMBL" id="CP002696">
    <property type="protein sequence ID" value="AEE17469.1"/>
    <property type="molecule type" value="Genomic_DNA"/>
</dbReference>
<evidence type="ECO:0000313" key="2">
    <source>
        <dbReference type="EMBL" id="AEE17469.1"/>
    </source>
</evidence>
<dbReference type="Proteomes" id="UP000006546">
    <property type="component" value="Chromosome"/>
</dbReference>
<evidence type="ECO:0000313" key="3">
    <source>
        <dbReference type="Proteomes" id="UP000006546"/>
    </source>
</evidence>
<sequence>MKTAGIITYWDTVNNYGSILQNYALQQFLIKRGIKPFLIRTRFYISKSKLEIYNDELKRTGIFDGMRNLPGRVFRKLYRILARSDKKDSRRDFSSFIAENLSPTDIFTSLPELQKKCPEADFYIAGSDQIWNTYGKLRAEIGDEVQSFLLDFAPSASKKIACAASFGTDILDEKCNPLFRKALLQFDFISVREKSGVDICGKLGFTNVFLQPDPTMLLSADDYRAIESDRLVPHGAYILLYLLGNTTDFSIGRLKAFARKNGLEVVYVYANDLQRINFYKKTYSTINEWLGLFDRAEYVVTNSFHGTVFSLIFNKRFIAVPQSRNFSKQNVRIRSLLEIFGLSARIAADNCKWNANSFSQLFESVDWEKINSKLEKIRKTAPFVKYMEERNYDS</sequence>
<protein>
    <recommendedName>
        <fullName evidence="1">Polysaccharide pyruvyl transferase domain-containing protein</fullName>
    </recommendedName>
</protein>
<name>F4LK07_TREBD</name>
<dbReference type="Pfam" id="PF04230">
    <property type="entry name" value="PS_pyruv_trans"/>
    <property type="match status" value="1"/>
</dbReference>
<proteinExistence type="predicted"/>
<reference evidence="3" key="1">
    <citation type="submission" date="2011-04" db="EMBL/GenBank/DDBJ databases">
        <title>The complete genome of Treponema brennaborense DSM 12168.</title>
        <authorList>
            <person name="Lucas S."/>
            <person name="Han J."/>
            <person name="Lapidus A."/>
            <person name="Bruce D."/>
            <person name="Goodwin L."/>
            <person name="Pitluck S."/>
            <person name="Peters L."/>
            <person name="Kyrpides N."/>
            <person name="Mavromatis K."/>
            <person name="Ivanova N."/>
            <person name="Mikhailova N."/>
            <person name="Pagani I."/>
            <person name="Teshima H."/>
            <person name="Detter J.C."/>
            <person name="Tapia R."/>
            <person name="Han C."/>
            <person name="Land M."/>
            <person name="Hauser L."/>
            <person name="Markowitz V."/>
            <person name="Cheng J.-F."/>
            <person name="Hugenholtz P."/>
            <person name="Woyke T."/>
            <person name="Wu D."/>
            <person name="Gronow S."/>
            <person name="Wellnitz S."/>
            <person name="Brambilla E."/>
            <person name="Klenk H.-P."/>
            <person name="Eisen J.A."/>
        </authorList>
    </citation>
    <scope>NUCLEOTIDE SEQUENCE [LARGE SCALE GENOMIC DNA]</scope>
    <source>
        <strain evidence="3">DSM 12168 / CIP 105900 / DD5/3</strain>
    </source>
</reference>